<evidence type="ECO:0000256" key="2">
    <source>
        <dbReference type="ARBA" id="ARBA00023015"/>
    </source>
</evidence>
<dbReference type="PROSITE" id="PS50931">
    <property type="entry name" value="HTH_LYSR"/>
    <property type="match status" value="1"/>
</dbReference>
<dbReference type="KEGG" id="ptai:ICN73_16760"/>
<evidence type="ECO:0000256" key="3">
    <source>
        <dbReference type="ARBA" id="ARBA00023125"/>
    </source>
</evidence>
<proteinExistence type="inferred from homology"/>
<dbReference type="PANTHER" id="PTHR30126">
    <property type="entry name" value="HTH-TYPE TRANSCRIPTIONAL REGULATOR"/>
    <property type="match status" value="1"/>
</dbReference>
<dbReference type="GO" id="GO:0000976">
    <property type="term" value="F:transcription cis-regulatory region binding"/>
    <property type="evidence" value="ECO:0007669"/>
    <property type="project" value="TreeGrafter"/>
</dbReference>
<dbReference type="EMBL" id="CP062699">
    <property type="protein sequence ID" value="QOJ89517.1"/>
    <property type="molecule type" value="Genomic_DNA"/>
</dbReference>
<dbReference type="Proteomes" id="UP000593847">
    <property type="component" value="Chromosome"/>
</dbReference>
<dbReference type="InterPro" id="IPR036388">
    <property type="entry name" value="WH-like_DNA-bd_sf"/>
</dbReference>
<evidence type="ECO:0000313" key="7">
    <source>
        <dbReference type="Proteomes" id="UP000593847"/>
    </source>
</evidence>
<evidence type="ECO:0000256" key="4">
    <source>
        <dbReference type="ARBA" id="ARBA00023163"/>
    </source>
</evidence>
<name>A0A7L9GB29_9PSED</name>
<dbReference type="SUPFAM" id="SSF46785">
    <property type="entry name" value="Winged helix' DNA-binding domain"/>
    <property type="match status" value="1"/>
</dbReference>
<dbReference type="AlphaFoldDB" id="A0A7L9GB29"/>
<protein>
    <submittedName>
        <fullName evidence="6">LysR family transcriptional regulator</fullName>
    </submittedName>
</protein>
<evidence type="ECO:0000259" key="5">
    <source>
        <dbReference type="PROSITE" id="PS50931"/>
    </source>
</evidence>
<dbReference type="InterPro" id="IPR000847">
    <property type="entry name" value="LysR_HTH_N"/>
</dbReference>
<keyword evidence="7" id="KW-1185">Reference proteome</keyword>
<keyword evidence="4" id="KW-0804">Transcription</keyword>
<keyword evidence="2" id="KW-0805">Transcription regulation</keyword>
<dbReference type="PANTHER" id="PTHR30126:SF40">
    <property type="entry name" value="HTH-TYPE TRANSCRIPTIONAL REGULATOR GLTR"/>
    <property type="match status" value="1"/>
</dbReference>
<sequence>MQGITDLGPLRSFIEVVRQGGFTHASKVLGITQATVSKHVALLENKLGFRLLIRYPRKVILTDSGNVVYGRGIQLLSLNDDLILELNELADVKTEEPNIDIAAQGCFQHKIQIDTSNDINADVIHKLMPLFLKQSTAALQAPIPTKAKAKQPTYDAVSVELPFGEQVVTLNWPASDPDGCARCVRKLLQYQKRCHLARC</sequence>
<feature type="domain" description="HTH lysR-type" evidence="5">
    <location>
        <begin position="10"/>
        <end position="62"/>
    </location>
</feature>
<dbReference type="PRINTS" id="PR00039">
    <property type="entry name" value="HTHLYSR"/>
</dbReference>
<reference evidence="6" key="1">
    <citation type="submission" date="2020-09" db="EMBL/GenBank/DDBJ databases">
        <title>Complete genome sequence of Pseudomonas taiwanensis CC, a plant growth-promoting and biotite-weathering strain.</title>
        <authorList>
            <person name="Cheng C."/>
        </authorList>
    </citation>
    <scope>NUCLEOTIDE SEQUENCE [LARGE SCALE GENOMIC DNA]</scope>
    <source>
        <strain evidence="6">WRS8</strain>
    </source>
</reference>
<dbReference type="InterPro" id="IPR036390">
    <property type="entry name" value="WH_DNA-bd_sf"/>
</dbReference>
<gene>
    <name evidence="6" type="ORF">ICN73_16760</name>
</gene>
<dbReference type="Pfam" id="PF00126">
    <property type="entry name" value="HTH_1"/>
    <property type="match status" value="1"/>
</dbReference>
<organism evidence="6 7">
    <name type="scientific">Pseudomonas taiwanensis</name>
    <dbReference type="NCBI Taxonomy" id="470150"/>
    <lineage>
        <taxon>Bacteria</taxon>
        <taxon>Pseudomonadati</taxon>
        <taxon>Pseudomonadota</taxon>
        <taxon>Gammaproteobacteria</taxon>
        <taxon>Pseudomonadales</taxon>
        <taxon>Pseudomonadaceae</taxon>
        <taxon>Pseudomonas</taxon>
    </lineage>
</organism>
<dbReference type="RefSeq" id="WP_192907315.1">
    <property type="nucleotide sequence ID" value="NZ_CP062699.1"/>
</dbReference>
<dbReference type="Gene3D" id="1.10.10.10">
    <property type="entry name" value="Winged helix-like DNA-binding domain superfamily/Winged helix DNA-binding domain"/>
    <property type="match status" value="1"/>
</dbReference>
<accession>A0A7L9GB29</accession>
<keyword evidence="3" id="KW-0238">DNA-binding</keyword>
<comment type="similarity">
    <text evidence="1">Belongs to the LysR transcriptional regulatory family.</text>
</comment>
<evidence type="ECO:0000256" key="1">
    <source>
        <dbReference type="ARBA" id="ARBA00009437"/>
    </source>
</evidence>
<dbReference type="GO" id="GO:0003700">
    <property type="term" value="F:DNA-binding transcription factor activity"/>
    <property type="evidence" value="ECO:0007669"/>
    <property type="project" value="InterPro"/>
</dbReference>
<evidence type="ECO:0000313" key="6">
    <source>
        <dbReference type="EMBL" id="QOJ89517.1"/>
    </source>
</evidence>